<dbReference type="GO" id="GO:0007165">
    <property type="term" value="P:signal transduction"/>
    <property type="evidence" value="ECO:0007669"/>
    <property type="project" value="TreeGrafter"/>
</dbReference>
<evidence type="ECO:0000256" key="3">
    <source>
        <dbReference type="ARBA" id="ARBA00013106"/>
    </source>
</evidence>
<dbReference type="PRINTS" id="PR00377">
    <property type="entry name" value="IMPHPHTASES"/>
</dbReference>
<evidence type="ECO:0000256" key="1">
    <source>
        <dbReference type="ARBA" id="ARBA00001033"/>
    </source>
</evidence>
<dbReference type="InterPro" id="IPR020583">
    <property type="entry name" value="Inositol_monoP_metal-BS"/>
</dbReference>
<dbReference type="CDD" id="cd01639">
    <property type="entry name" value="IMPase"/>
    <property type="match status" value="1"/>
</dbReference>
<dbReference type="EMBL" id="UOEQ01000372">
    <property type="protein sequence ID" value="VAW21741.1"/>
    <property type="molecule type" value="Genomic_DNA"/>
</dbReference>
<dbReference type="GO" id="GO:0008934">
    <property type="term" value="F:inositol monophosphate 1-phosphatase activity"/>
    <property type="evidence" value="ECO:0007669"/>
    <property type="project" value="InterPro"/>
</dbReference>
<evidence type="ECO:0000256" key="6">
    <source>
        <dbReference type="ARBA" id="ARBA00022842"/>
    </source>
</evidence>
<reference evidence="7" key="1">
    <citation type="submission" date="2018-06" db="EMBL/GenBank/DDBJ databases">
        <authorList>
            <person name="Zhirakovskaya E."/>
        </authorList>
    </citation>
    <scope>NUCLEOTIDE SEQUENCE</scope>
</reference>
<dbReference type="InterPro" id="IPR033942">
    <property type="entry name" value="IMPase"/>
</dbReference>
<dbReference type="Pfam" id="PF00459">
    <property type="entry name" value="Inositol_P"/>
    <property type="match status" value="1"/>
</dbReference>
<dbReference type="SUPFAM" id="SSF56655">
    <property type="entry name" value="Carbohydrate phosphatase"/>
    <property type="match status" value="1"/>
</dbReference>
<dbReference type="InterPro" id="IPR022337">
    <property type="entry name" value="Inositol_monophosphatase_SuhB"/>
</dbReference>
<dbReference type="PRINTS" id="PR01959">
    <property type="entry name" value="SBIMPHPHTASE"/>
</dbReference>
<keyword evidence="4" id="KW-0479">Metal-binding</keyword>
<accession>A0A3B0TSZ1</accession>
<sequence length="265" mass="28515">MAASALLNIMVKAAQKAGRSLTRDFGEVENLQVSKKGPADFVSNADLKAEEIIHAELIKARPTYSFLMEEGGEIKGSDGQHRWIIDPLDGTTNFLHGIPMFASCIALERNGEIVASVIYNPIMEETFTAERGGGAWLNERKRLRVAGRRKLVDCVAAVGINSRSAAGTAREIKQLAHITPSVAGIRRSGSACLDLAWLAAGRYDLYWEADLRPWDIAPGSLLVKEAGGFISDFSGKPNSIVNGEVVAGNELVQGAALKALKKIIT</sequence>
<dbReference type="FunFam" id="3.30.540.10:FF:000003">
    <property type="entry name" value="Inositol-1-monophosphatase"/>
    <property type="match status" value="1"/>
</dbReference>
<dbReference type="AlphaFoldDB" id="A0A3B0TSZ1"/>
<dbReference type="EC" id="3.1.3.25" evidence="3"/>
<evidence type="ECO:0000256" key="2">
    <source>
        <dbReference type="ARBA" id="ARBA00001946"/>
    </source>
</evidence>
<comment type="catalytic activity">
    <reaction evidence="1">
        <text>a myo-inositol phosphate + H2O = myo-inositol + phosphate</text>
        <dbReference type="Rhea" id="RHEA:24056"/>
        <dbReference type="ChEBI" id="CHEBI:15377"/>
        <dbReference type="ChEBI" id="CHEBI:17268"/>
        <dbReference type="ChEBI" id="CHEBI:43474"/>
        <dbReference type="ChEBI" id="CHEBI:84139"/>
        <dbReference type="EC" id="3.1.3.25"/>
    </reaction>
</comment>
<dbReference type="Gene3D" id="3.40.190.80">
    <property type="match status" value="1"/>
</dbReference>
<dbReference type="PROSITE" id="PS00629">
    <property type="entry name" value="IMP_1"/>
    <property type="match status" value="1"/>
</dbReference>
<name>A0A3B0TSZ1_9ZZZZ</name>
<evidence type="ECO:0000256" key="4">
    <source>
        <dbReference type="ARBA" id="ARBA00022723"/>
    </source>
</evidence>
<dbReference type="PANTHER" id="PTHR20854:SF4">
    <property type="entry name" value="INOSITOL-1-MONOPHOSPHATASE-RELATED"/>
    <property type="match status" value="1"/>
</dbReference>
<organism evidence="7">
    <name type="scientific">hydrothermal vent metagenome</name>
    <dbReference type="NCBI Taxonomy" id="652676"/>
    <lineage>
        <taxon>unclassified sequences</taxon>
        <taxon>metagenomes</taxon>
        <taxon>ecological metagenomes</taxon>
    </lineage>
</organism>
<protein>
    <recommendedName>
        <fullName evidence="3">inositol-phosphate phosphatase</fullName>
        <ecNumber evidence="3">3.1.3.25</ecNumber>
    </recommendedName>
</protein>
<comment type="cofactor">
    <cofactor evidence="2">
        <name>Mg(2+)</name>
        <dbReference type="ChEBI" id="CHEBI:18420"/>
    </cofactor>
</comment>
<evidence type="ECO:0000313" key="7">
    <source>
        <dbReference type="EMBL" id="VAW21741.1"/>
    </source>
</evidence>
<dbReference type="GO" id="GO:0046872">
    <property type="term" value="F:metal ion binding"/>
    <property type="evidence" value="ECO:0007669"/>
    <property type="project" value="UniProtKB-KW"/>
</dbReference>
<dbReference type="GO" id="GO:0006020">
    <property type="term" value="P:inositol metabolic process"/>
    <property type="evidence" value="ECO:0007669"/>
    <property type="project" value="TreeGrafter"/>
</dbReference>
<proteinExistence type="predicted"/>
<gene>
    <name evidence="7" type="ORF">MNBD_ALPHA11-2085</name>
</gene>
<dbReference type="Gene3D" id="3.30.540.10">
    <property type="entry name" value="Fructose-1,6-Bisphosphatase, subunit A, domain 1"/>
    <property type="match status" value="1"/>
</dbReference>
<keyword evidence="5 7" id="KW-0378">Hydrolase</keyword>
<keyword evidence="6" id="KW-0460">Magnesium</keyword>
<dbReference type="InterPro" id="IPR000760">
    <property type="entry name" value="Inositol_monophosphatase-like"/>
</dbReference>
<dbReference type="PANTHER" id="PTHR20854">
    <property type="entry name" value="INOSITOL MONOPHOSPHATASE"/>
    <property type="match status" value="1"/>
</dbReference>
<evidence type="ECO:0000256" key="5">
    <source>
        <dbReference type="ARBA" id="ARBA00022801"/>
    </source>
</evidence>